<evidence type="ECO:0000313" key="1">
    <source>
        <dbReference type="EMBL" id="KAH7980808.1"/>
    </source>
</evidence>
<dbReference type="EMBL" id="CM023470">
    <property type="protein sequence ID" value="KAH7980808.1"/>
    <property type="molecule type" value="Genomic_DNA"/>
</dbReference>
<proteinExistence type="predicted"/>
<gene>
    <name evidence="1" type="ORF">HPB49_019461</name>
</gene>
<evidence type="ECO:0000313" key="2">
    <source>
        <dbReference type="Proteomes" id="UP000821865"/>
    </source>
</evidence>
<organism evidence="1 2">
    <name type="scientific">Dermacentor silvarum</name>
    <name type="common">Tick</name>
    <dbReference type="NCBI Taxonomy" id="543639"/>
    <lineage>
        <taxon>Eukaryota</taxon>
        <taxon>Metazoa</taxon>
        <taxon>Ecdysozoa</taxon>
        <taxon>Arthropoda</taxon>
        <taxon>Chelicerata</taxon>
        <taxon>Arachnida</taxon>
        <taxon>Acari</taxon>
        <taxon>Parasitiformes</taxon>
        <taxon>Ixodida</taxon>
        <taxon>Ixodoidea</taxon>
        <taxon>Ixodidae</taxon>
        <taxon>Rhipicephalinae</taxon>
        <taxon>Dermacentor</taxon>
    </lineage>
</organism>
<sequence length="193" mass="21482">MRTSRRLEMAAQEEGILPLAWCAGALRNDASENAALPDAAAARQFFYLALALVVLLAAAQSGVMGQDEQLLMPWNQYRTSPLLEALRGWIRRPTFTFTRPNFLPALSANAIRLRPGLQQRYSDASMRVTRSGQQWHEAVTHNLNAGAQVLRPMLQRPAIQSMIRPALNLRPVIATGIANLGSLIRRPFLNLEE</sequence>
<dbReference type="Proteomes" id="UP000821865">
    <property type="component" value="Chromosome 1"/>
</dbReference>
<keyword evidence="2" id="KW-1185">Reference proteome</keyword>
<name>A0ACB8E2F8_DERSI</name>
<accession>A0ACB8E2F8</accession>
<comment type="caution">
    <text evidence="1">The sequence shown here is derived from an EMBL/GenBank/DDBJ whole genome shotgun (WGS) entry which is preliminary data.</text>
</comment>
<reference evidence="1" key="1">
    <citation type="submission" date="2020-05" db="EMBL/GenBank/DDBJ databases">
        <title>Large-scale comparative analyses of tick genomes elucidate their genetic diversity and vector capacities.</title>
        <authorList>
            <person name="Jia N."/>
            <person name="Wang J."/>
            <person name="Shi W."/>
            <person name="Du L."/>
            <person name="Sun Y."/>
            <person name="Zhan W."/>
            <person name="Jiang J."/>
            <person name="Wang Q."/>
            <person name="Zhang B."/>
            <person name="Ji P."/>
            <person name="Sakyi L.B."/>
            <person name="Cui X."/>
            <person name="Yuan T."/>
            <person name="Jiang B."/>
            <person name="Yang W."/>
            <person name="Lam T.T.-Y."/>
            <person name="Chang Q."/>
            <person name="Ding S."/>
            <person name="Wang X."/>
            <person name="Zhu J."/>
            <person name="Ruan X."/>
            <person name="Zhao L."/>
            <person name="Wei J."/>
            <person name="Que T."/>
            <person name="Du C."/>
            <person name="Cheng J."/>
            <person name="Dai P."/>
            <person name="Han X."/>
            <person name="Huang E."/>
            <person name="Gao Y."/>
            <person name="Liu J."/>
            <person name="Shao H."/>
            <person name="Ye R."/>
            <person name="Li L."/>
            <person name="Wei W."/>
            <person name="Wang X."/>
            <person name="Wang C."/>
            <person name="Yang T."/>
            <person name="Huo Q."/>
            <person name="Li W."/>
            <person name="Guo W."/>
            <person name="Chen H."/>
            <person name="Zhou L."/>
            <person name="Ni X."/>
            <person name="Tian J."/>
            <person name="Zhou Y."/>
            <person name="Sheng Y."/>
            <person name="Liu T."/>
            <person name="Pan Y."/>
            <person name="Xia L."/>
            <person name="Li J."/>
            <person name="Zhao F."/>
            <person name="Cao W."/>
        </authorList>
    </citation>
    <scope>NUCLEOTIDE SEQUENCE</scope>
    <source>
        <strain evidence="1">Dsil-2018</strain>
    </source>
</reference>
<protein>
    <submittedName>
        <fullName evidence="1">Uncharacterized protein</fullName>
    </submittedName>
</protein>